<name>A0AAV1FZT3_XYRNO</name>
<evidence type="ECO:0000313" key="1">
    <source>
        <dbReference type="EMBL" id="CAJ1066435.1"/>
    </source>
</evidence>
<organism evidence="1 2">
    <name type="scientific">Xyrichtys novacula</name>
    <name type="common">Pearly razorfish</name>
    <name type="synonym">Hemipteronotus novacula</name>
    <dbReference type="NCBI Taxonomy" id="13765"/>
    <lineage>
        <taxon>Eukaryota</taxon>
        <taxon>Metazoa</taxon>
        <taxon>Chordata</taxon>
        <taxon>Craniata</taxon>
        <taxon>Vertebrata</taxon>
        <taxon>Euteleostomi</taxon>
        <taxon>Actinopterygii</taxon>
        <taxon>Neopterygii</taxon>
        <taxon>Teleostei</taxon>
        <taxon>Neoteleostei</taxon>
        <taxon>Acanthomorphata</taxon>
        <taxon>Eupercaria</taxon>
        <taxon>Labriformes</taxon>
        <taxon>Labridae</taxon>
        <taxon>Xyrichtys</taxon>
    </lineage>
</organism>
<keyword evidence="2" id="KW-1185">Reference proteome</keyword>
<gene>
    <name evidence="1" type="ORF">XNOV1_A015104</name>
</gene>
<reference evidence="1" key="1">
    <citation type="submission" date="2023-08" db="EMBL/GenBank/DDBJ databases">
        <authorList>
            <person name="Alioto T."/>
            <person name="Alioto T."/>
            <person name="Gomez Garrido J."/>
        </authorList>
    </citation>
    <scope>NUCLEOTIDE SEQUENCE</scope>
</reference>
<dbReference type="AlphaFoldDB" id="A0AAV1FZT3"/>
<sequence>MACCLVTVDIPSNSGCTPLFSTHRGKLNRMRTTARRVEVKRAIGMLKGRWQCLDTTEGSLSHTPTKDCICVDTAAVGGHTWCCGVTGLTLSNHSCSTTNQAETPRD</sequence>
<proteinExistence type="predicted"/>
<dbReference type="Proteomes" id="UP001178508">
    <property type="component" value="Chromosome 10"/>
</dbReference>
<dbReference type="EMBL" id="OY660873">
    <property type="protein sequence ID" value="CAJ1066435.1"/>
    <property type="molecule type" value="Genomic_DNA"/>
</dbReference>
<accession>A0AAV1FZT3</accession>
<evidence type="ECO:0000313" key="2">
    <source>
        <dbReference type="Proteomes" id="UP001178508"/>
    </source>
</evidence>
<protein>
    <submittedName>
        <fullName evidence="1">Nuclease HARBI1</fullName>
    </submittedName>
</protein>